<dbReference type="AlphaFoldDB" id="A0A108U5B6"/>
<evidence type="ECO:0000256" key="1">
    <source>
        <dbReference type="SAM" id="MobiDB-lite"/>
    </source>
</evidence>
<proteinExistence type="predicted"/>
<evidence type="ECO:0000313" key="3">
    <source>
        <dbReference type="Proteomes" id="UP000023435"/>
    </source>
</evidence>
<reference evidence="2 3" key="1">
    <citation type="journal article" date="2014" name="Genome Announc.">
        <title>Draft Genome Sequence of Lysobacter capsici AZ78, a Bacterium Antagonistic to Plant-Pathogenic Oomycetes.</title>
        <authorList>
            <person name="Puopolo G."/>
            <person name="Sonego P."/>
            <person name="Engelen K."/>
            <person name="Pertot I."/>
        </authorList>
    </citation>
    <scope>NUCLEOTIDE SEQUENCE [LARGE SCALE GENOMIC DNA]</scope>
    <source>
        <strain evidence="2 3">AZ78</strain>
    </source>
</reference>
<gene>
    <name evidence="2" type="ORF">AZ78_0381</name>
</gene>
<dbReference type="Proteomes" id="UP000023435">
    <property type="component" value="Unassembled WGS sequence"/>
</dbReference>
<feature type="compositionally biased region" description="Basic and acidic residues" evidence="1">
    <location>
        <begin position="16"/>
        <end position="46"/>
    </location>
</feature>
<accession>A0A108U5B6</accession>
<organism evidence="2 3">
    <name type="scientific">Lysobacter capsici AZ78</name>
    <dbReference type="NCBI Taxonomy" id="1444315"/>
    <lineage>
        <taxon>Bacteria</taxon>
        <taxon>Pseudomonadati</taxon>
        <taxon>Pseudomonadota</taxon>
        <taxon>Gammaproteobacteria</taxon>
        <taxon>Lysobacterales</taxon>
        <taxon>Lysobacteraceae</taxon>
        <taxon>Lysobacter</taxon>
    </lineage>
</organism>
<protein>
    <submittedName>
        <fullName evidence="2">Uncharacterized protein</fullName>
    </submittedName>
</protein>
<feature type="region of interest" description="Disordered" evidence="1">
    <location>
        <begin position="1"/>
        <end position="46"/>
    </location>
</feature>
<name>A0A108U5B6_9GAMM</name>
<evidence type="ECO:0000313" key="2">
    <source>
        <dbReference type="EMBL" id="KWS02835.1"/>
    </source>
</evidence>
<comment type="caution">
    <text evidence="2">The sequence shown here is derived from an EMBL/GenBank/DDBJ whole genome shotgun (WGS) entry which is preliminary data.</text>
</comment>
<dbReference type="EMBL" id="JAJA02000001">
    <property type="protein sequence ID" value="KWS02835.1"/>
    <property type="molecule type" value="Genomic_DNA"/>
</dbReference>
<keyword evidence="3" id="KW-1185">Reference proteome</keyword>
<sequence length="46" mass="5221">MSARTDQISKRMRAGAMDRQRGPDRGRSPKLAADRHRLSGCDPRVR</sequence>